<dbReference type="CDD" id="cd16104">
    <property type="entry name" value="Ubl_USP14_like"/>
    <property type="match status" value="1"/>
</dbReference>
<keyword evidence="5 7" id="KW-0378">Hydrolase</keyword>
<dbReference type="PROSITE" id="PS00973">
    <property type="entry name" value="USP_2"/>
    <property type="match status" value="1"/>
</dbReference>
<dbReference type="InterPro" id="IPR044635">
    <property type="entry name" value="UBP14-like"/>
</dbReference>
<dbReference type="InterPro" id="IPR038765">
    <property type="entry name" value="Papain-like_cys_pep_sf"/>
</dbReference>
<feature type="domain" description="Ubiquitin-like" evidence="8">
    <location>
        <begin position="64"/>
        <end position="131"/>
    </location>
</feature>
<dbReference type="Pfam" id="PF00240">
    <property type="entry name" value="ubiquitin"/>
    <property type="match status" value="1"/>
</dbReference>
<dbReference type="InterPro" id="IPR029071">
    <property type="entry name" value="Ubiquitin-like_domsf"/>
</dbReference>
<dbReference type="Pfam" id="PF00443">
    <property type="entry name" value="UCH"/>
    <property type="match status" value="1"/>
</dbReference>
<dbReference type="PROSITE" id="PS50235">
    <property type="entry name" value="USP_3"/>
    <property type="match status" value="1"/>
</dbReference>
<evidence type="ECO:0000256" key="3">
    <source>
        <dbReference type="ARBA" id="ARBA00022670"/>
    </source>
</evidence>
<evidence type="ECO:0000256" key="6">
    <source>
        <dbReference type="ARBA" id="ARBA00022807"/>
    </source>
</evidence>
<dbReference type="PANTHER" id="PTHR43982:SF1">
    <property type="entry name" value="UBIQUITIN CARBOXYL-TERMINAL HYDROLASE 14"/>
    <property type="match status" value="1"/>
</dbReference>
<dbReference type="SMART" id="SM00213">
    <property type="entry name" value="UBQ"/>
    <property type="match status" value="1"/>
</dbReference>
<evidence type="ECO:0000313" key="12">
    <source>
        <dbReference type="WBParaSite" id="BTMF_0001362601-mRNA-1"/>
    </source>
</evidence>
<dbReference type="EMBL" id="UZAG01018465">
    <property type="protein sequence ID" value="VDO39716.1"/>
    <property type="molecule type" value="Genomic_DNA"/>
</dbReference>
<feature type="domain" description="USP" evidence="9">
    <location>
        <begin position="165"/>
        <end position="545"/>
    </location>
</feature>
<dbReference type="GO" id="GO:0043161">
    <property type="term" value="P:proteasome-mediated ubiquitin-dependent protein catabolic process"/>
    <property type="evidence" value="ECO:0007669"/>
    <property type="project" value="InterPro"/>
</dbReference>
<reference evidence="12" key="1">
    <citation type="submission" date="2017-02" db="UniProtKB">
        <authorList>
            <consortium name="WormBaseParasite"/>
        </authorList>
    </citation>
    <scope>IDENTIFICATION</scope>
</reference>
<evidence type="ECO:0000256" key="4">
    <source>
        <dbReference type="ARBA" id="ARBA00022786"/>
    </source>
</evidence>
<dbReference type="CDD" id="cd02657">
    <property type="entry name" value="Peptidase_C19A"/>
    <property type="match status" value="1"/>
</dbReference>
<evidence type="ECO:0000256" key="7">
    <source>
        <dbReference type="RuleBase" id="RU366025"/>
    </source>
</evidence>
<evidence type="ECO:0000313" key="10">
    <source>
        <dbReference type="EMBL" id="VDO39716.1"/>
    </source>
</evidence>
<comment type="catalytic activity">
    <reaction evidence="1 7">
        <text>Thiol-dependent hydrolysis of ester, thioester, amide, peptide and isopeptide bonds formed by the C-terminal Gly of ubiquitin (a 76-residue protein attached to proteins as an intracellular targeting signal).</text>
        <dbReference type="EC" id="3.4.19.12"/>
    </reaction>
</comment>
<dbReference type="Proteomes" id="UP000280834">
    <property type="component" value="Unassembled WGS sequence"/>
</dbReference>
<evidence type="ECO:0000259" key="9">
    <source>
        <dbReference type="PROSITE" id="PS50235"/>
    </source>
</evidence>
<reference evidence="10 11" key="2">
    <citation type="submission" date="2018-11" db="EMBL/GenBank/DDBJ databases">
        <authorList>
            <consortium name="Pathogen Informatics"/>
        </authorList>
    </citation>
    <scope>NUCLEOTIDE SEQUENCE [LARGE SCALE GENOMIC DNA]</scope>
</reference>
<sequence>MYNLSDIVMLRSNKPTQPEETILRFRSRCILRSYLCPAPVRSLQNDYSQWFIVVLTGFTDKTMVRVFVKWGKERFEVEANTNDSPLQLKSQLFSLTGVNPDRQKVLIKGKILGDNSWDGCELKDGMIMMMIGSGGVVPPPPPISSLEESFDGMEAETSNSIILPTGLKNLGNTCYLNATLQCFKVIPELREALSKYSESIQSSSVDGEGGSKALTAAVRDLYRMMDNQKSKSFGGVIPLIMIQVVHNVLPQFAARDEHGWMQQDANECWTELLRAFQTQLKVADSESSSKDDLASIISRYMEGRFKIEMKNLESDVEPVSVTNETFLQLSCFLSQEVKYVQLGIKGKLTEEIIKKSAVLGRDARYEKKTLIDRLPAYLSIQMVRFFYKEKDKVNAKILKDVKFPLILDLYDMCTPELQQELLPARDAFKEEEDKKVEKLRATKTSDEITHPSRPDEDEKIEKAFPFSFSNDPGSNNSGYYELQGVITHKGRSSSSGHYVAWVRVKENHWAMCDDDEVHPVSTEDILKLSGGGDWHCAYVLLYGPRILKK</sequence>
<keyword evidence="6 7" id="KW-0788">Thiol protease</keyword>
<evidence type="ECO:0000256" key="5">
    <source>
        <dbReference type="ARBA" id="ARBA00022801"/>
    </source>
</evidence>
<keyword evidence="3 7" id="KW-0645">Protease</keyword>
<evidence type="ECO:0000256" key="2">
    <source>
        <dbReference type="ARBA" id="ARBA00008739"/>
    </source>
</evidence>
<dbReference type="AlphaFoldDB" id="A0A0R3R0T9"/>
<dbReference type="PANTHER" id="PTHR43982">
    <property type="entry name" value="UBIQUITIN CARBOXYL-TERMINAL HYDROLASE"/>
    <property type="match status" value="1"/>
</dbReference>
<dbReference type="GO" id="GO:0070628">
    <property type="term" value="F:proteasome binding"/>
    <property type="evidence" value="ECO:0007669"/>
    <property type="project" value="TreeGrafter"/>
</dbReference>
<dbReference type="FunFam" id="3.90.70.10:FF:000032">
    <property type="entry name" value="Ubiquitin carboxyl-terminal hydrolase 14"/>
    <property type="match status" value="1"/>
</dbReference>
<dbReference type="PROSITE" id="PS00972">
    <property type="entry name" value="USP_1"/>
    <property type="match status" value="1"/>
</dbReference>
<dbReference type="Gene3D" id="3.10.20.90">
    <property type="entry name" value="Phosphatidylinositol 3-kinase Catalytic Subunit, Chain A, domain 1"/>
    <property type="match status" value="1"/>
</dbReference>
<evidence type="ECO:0000313" key="11">
    <source>
        <dbReference type="Proteomes" id="UP000280834"/>
    </source>
</evidence>
<dbReference type="STRING" id="42155.A0A0R3R0T9"/>
<gene>
    <name evidence="10" type="ORF">BTMF_LOCUS11625</name>
</gene>
<evidence type="ECO:0000259" key="8">
    <source>
        <dbReference type="PROSITE" id="PS50053"/>
    </source>
</evidence>
<organism evidence="12">
    <name type="scientific">Brugia timori</name>
    <dbReference type="NCBI Taxonomy" id="42155"/>
    <lineage>
        <taxon>Eukaryota</taxon>
        <taxon>Metazoa</taxon>
        <taxon>Ecdysozoa</taxon>
        <taxon>Nematoda</taxon>
        <taxon>Chromadorea</taxon>
        <taxon>Rhabditida</taxon>
        <taxon>Spirurina</taxon>
        <taxon>Spiruromorpha</taxon>
        <taxon>Filarioidea</taxon>
        <taxon>Onchocercidae</taxon>
        <taxon>Brugia</taxon>
    </lineage>
</organism>
<dbReference type="InterPro" id="IPR000626">
    <property type="entry name" value="Ubiquitin-like_dom"/>
</dbReference>
<keyword evidence="4 7" id="KW-0833">Ubl conjugation pathway</keyword>
<dbReference type="Gene3D" id="3.90.70.10">
    <property type="entry name" value="Cysteine proteinases"/>
    <property type="match status" value="1"/>
</dbReference>
<comment type="similarity">
    <text evidence="2">Belongs to the peptidase C19 family. USP14/UBP6 subfamily.</text>
</comment>
<dbReference type="SUPFAM" id="SSF54236">
    <property type="entry name" value="Ubiquitin-like"/>
    <property type="match status" value="1"/>
</dbReference>
<dbReference type="GO" id="GO:0016579">
    <property type="term" value="P:protein deubiquitination"/>
    <property type="evidence" value="ECO:0007669"/>
    <property type="project" value="InterPro"/>
</dbReference>
<dbReference type="InterPro" id="IPR028889">
    <property type="entry name" value="USP"/>
</dbReference>
<protein>
    <recommendedName>
        <fullName evidence="7">Ubiquitin carboxyl-terminal hydrolase</fullName>
        <ecNumber evidence="7">3.4.19.12</ecNumber>
    </recommendedName>
</protein>
<keyword evidence="11" id="KW-1185">Reference proteome</keyword>
<dbReference type="GO" id="GO:0004843">
    <property type="term" value="F:cysteine-type deubiquitinase activity"/>
    <property type="evidence" value="ECO:0007669"/>
    <property type="project" value="UniProtKB-UniRule"/>
</dbReference>
<dbReference type="SUPFAM" id="SSF54001">
    <property type="entry name" value="Cysteine proteinases"/>
    <property type="match status" value="1"/>
</dbReference>
<name>A0A0R3R0T9_9BILA</name>
<dbReference type="PROSITE" id="PS50053">
    <property type="entry name" value="UBIQUITIN_2"/>
    <property type="match status" value="1"/>
</dbReference>
<dbReference type="GO" id="GO:0061136">
    <property type="term" value="P:regulation of proteasomal protein catabolic process"/>
    <property type="evidence" value="ECO:0007669"/>
    <property type="project" value="TreeGrafter"/>
</dbReference>
<dbReference type="InterPro" id="IPR001394">
    <property type="entry name" value="Peptidase_C19_UCH"/>
</dbReference>
<evidence type="ECO:0000256" key="1">
    <source>
        <dbReference type="ARBA" id="ARBA00000707"/>
    </source>
</evidence>
<accession>A0A0R3R0T9</accession>
<dbReference type="EC" id="3.4.19.12" evidence="7"/>
<dbReference type="WBParaSite" id="BTMF_0001362601-mRNA-1">
    <property type="protein sequence ID" value="BTMF_0001362601-mRNA-1"/>
    <property type="gene ID" value="BTMF_0001362601"/>
</dbReference>
<dbReference type="InterPro" id="IPR018200">
    <property type="entry name" value="USP_CS"/>
</dbReference>
<proteinExistence type="inferred from homology"/>